<evidence type="ECO:0000256" key="1">
    <source>
        <dbReference type="SAM" id="SignalP"/>
    </source>
</evidence>
<accession>A0A7K1TB83</accession>
<keyword evidence="1" id="KW-0732">Signal</keyword>
<feature type="signal peptide" evidence="1">
    <location>
        <begin position="1"/>
        <end position="21"/>
    </location>
</feature>
<protein>
    <submittedName>
        <fullName evidence="2">Uncharacterized protein</fullName>
    </submittedName>
</protein>
<keyword evidence="3" id="KW-1185">Reference proteome</keyword>
<dbReference type="Proteomes" id="UP000441336">
    <property type="component" value="Unassembled WGS sequence"/>
</dbReference>
<sequence length="147" mass="16324">MPFSFRLLFLAALELPVFAPAQTRPALADTTRTEPDQELDNFSGRYHGIHVLSAQLRGVRATNKTVYWVSANGRQLSAYQAGRRLWLVDVVTPFRAEIPAAHIASLVLASNIIFVKLGRRGMAEVDRSTGRIVAKYFDRAPTNLVAD</sequence>
<name>A0A7K1TB83_9BACT</name>
<evidence type="ECO:0000313" key="3">
    <source>
        <dbReference type="Proteomes" id="UP000441336"/>
    </source>
</evidence>
<dbReference type="AlphaFoldDB" id="A0A7K1TB83"/>
<dbReference type="EMBL" id="WQKZ01000001">
    <property type="protein sequence ID" value="MVN75572.1"/>
    <property type="molecule type" value="Genomic_DNA"/>
</dbReference>
<feature type="chain" id="PRO_5029901414" evidence="1">
    <location>
        <begin position="22"/>
        <end position="147"/>
    </location>
</feature>
<proteinExistence type="predicted"/>
<organism evidence="2 3">
    <name type="scientific">Hymenobacter ginkgonis</name>
    <dbReference type="NCBI Taxonomy" id="2682976"/>
    <lineage>
        <taxon>Bacteria</taxon>
        <taxon>Pseudomonadati</taxon>
        <taxon>Bacteroidota</taxon>
        <taxon>Cytophagia</taxon>
        <taxon>Cytophagales</taxon>
        <taxon>Hymenobacteraceae</taxon>
        <taxon>Hymenobacter</taxon>
    </lineage>
</organism>
<reference evidence="2 3" key="1">
    <citation type="submission" date="2019-12" db="EMBL/GenBank/DDBJ databases">
        <title>Hymenobacter sp. HMF4947 Genome sequencing and assembly.</title>
        <authorList>
            <person name="Kang H."/>
            <person name="Cha I."/>
            <person name="Kim H."/>
            <person name="Joh K."/>
        </authorList>
    </citation>
    <scope>NUCLEOTIDE SEQUENCE [LARGE SCALE GENOMIC DNA]</scope>
    <source>
        <strain evidence="2 3">HMF4947</strain>
    </source>
</reference>
<comment type="caution">
    <text evidence="2">The sequence shown here is derived from an EMBL/GenBank/DDBJ whole genome shotgun (WGS) entry which is preliminary data.</text>
</comment>
<dbReference type="RefSeq" id="WP_157562300.1">
    <property type="nucleotide sequence ID" value="NZ_WQKZ01000001.1"/>
</dbReference>
<evidence type="ECO:0000313" key="2">
    <source>
        <dbReference type="EMBL" id="MVN75572.1"/>
    </source>
</evidence>
<gene>
    <name evidence="2" type="ORF">GO988_04460</name>
</gene>